<keyword evidence="4 9" id="KW-1133">Transmembrane helix</keyword>
<evidence type="ECO:0000256" key="3">
    <source>
        <dbReference type="ARBA" id="ARBA00022692"/>
    </source>
</evidence>
<feature type="transmembrane region" description="Helical" evidence="9">
    <location>
        <begin position="92"/>
        <end position="110"/>
    </location>
</feature>
<keyword evidence="3 9" id="KW-0812">Transmembrane</keyword>
<evidence type="ECO:0000256" key="2">
    <source>
        <dbReference type="ARBA" id="ARBA00022475"/>
    </source>
</evidence>
<evidence type="ECO:0000256" key="7">
    <source>
        <dbReference type="ARBA" id="ARBA00023170"/>
    </source>
</evidence>
<evidence type="ECO:0000313" key="11">
    <source>
        <dbReference type="EMBL" id="ANO39002.1"/>
    </source>
</evidence>
<feature type="transmembrane region" description="Helical" evidence="9">
    <location>
        <begin position="20"/>
        <end position="42"/>
    </location>
</feature>
<dbReference type="GO" id="GO:0004930">
    <property type="term" value="F:G protein-coupled receptor activity"/>
    <property type="evidence" value="ECO:0007669"/>
    <property type="project" value="UniProtKB-KW"/>
</dbReference>
<feature type="transmembrane region" description="Helical" evidence="9">
    <location>
        <begin position="49"/>
        <end position="72"/>
    </location>
</feature>
<feature type="transmembrane region" description="Helical" evidence="9">
    <location>
        <begin position="275"/>
        <end position="294"/>
    </location>
</feature>
<feature type="domain" description="G-protein coupled receptors family 1 profile" evidence="10">
    <location>
        <begin position="31"/>
        <end position="291"/>
    </location>
</feature>
<dbReference type="PRINTS" id="PR00237">
    <property type="entry name" value="GPCRRHODOPSN"/>
</dbReference>
<dbReference type="CDD" id="cd00637">
    <property type="entry name" value="7tm_classA_rhodopsin-like"/>
    <property type="match status" value="1"/>
</dbReference>
<name>A0A193KU69_SCHMD</name>
<evidence type="ECO:0000256" key="4">
    <source>
        <dbReference type="ARBA" id="ARBA00022989"/>
    </source>
</evidence>
<dbReference type="SUPFAM" id="SSF81321">
    <property type="entry name" value="Family A G protein-coupled receptor-like"/>
    <property type="match status" value="1"/>
</dbReference>
<dbReference type="InterPro" id="IPR017452">
    <property type="entry name" value="GPCR_Rhodpsn_7TM"/>
</dbReference>
<evidence type="ECO:0000259" key="10">
    <source>
        <dbReference type="PROSITE" id="PS50262"/>
    </source>
</evidence>
<feature type="transmembrane region" description="Helical" evidence="9">
    <location>
        <begin position="178"/>
        <end position="200"/>
    </location>
</feature>
<dbReference type="PROSITE" id="PS50262">
    <property type="entry name" value="G_PROTEIN_RECEP_F1_2"/>
    <property type="match status" value="1"/>
</dbReference>
<evidence type="ECO:0000256" key="8">
    <source>
        <dbReference type="ARBA" id="ARBA00023224"/>
    </source>
</evidence>
<keyword evidence="6 9" id="KW-0472">Membrane</keyword>
<dbReference type="Gene3D" id="1.20.1070.10">
    <property type="entry name" value="Rhodopsin 7-helix transmembrane proteins"/>
    <property type="match status" value="1"/>
</dbReference>
<keyword evidence="2" id="KW-1003">Cell membrane</keyword>
<evidence type="ECO:0000256" key="1">
    <source>
        <dbReference type="ARBA" id="ARBA00004651"/>
    </source>
</evidence>
<evidence type="ECO:0000256" key="9">
    <source>
        <dbReference type="SAM" id="Phobius"/>
    </source>
</evidence>
<gene>
    <name evidence="11" type="primary">gcr021</name>
</gene>
<reference evidence="11" key="1">
    <citation type="journal article" date="2016" name="PLoS Biol.">
        <title>GPCRs Direct Germline Development and Somatic Gonad Function in Planarians.</title>
        <authorList>
            <person name="Saberi A."/>
            <person name="Jamal A."/>
            <person name="Beets I."/>
            <person name="Schoofs L."/>
            <person name="Newmark P.A."/>
        </authorList>
    </citation>
    <scope>NUCLEOTIDE SEQUENCE</scope>
</reference>
<feature type="transmembrane region" description="Helical" evidence="9">
    <location>
        <begin position="237"/>
        <end position="255"/>
    </location>
</feature>
<keyword evidence="7" id="KW-0675">Receptor</keyword>
<dbReference type="Pfam" id="PF00001">
    <property type="entry name" value="7tm_1"/>
    <property type="match status" value="1"/>
</dbReference>
<keyword evidence="8" id="KW-0807">Transducer</keyword>
<dbReference type="PANTHER" id="PTHR24228:SF59">
    <property type="entry name" value="NEUROPEPTIDE RECEPTOR 15"/>
    <property type="match status" value="1"/>
</dbReference>
<feature type="transmembrane region" description="Helical" evidence="9">
    <location>
        <begin position="131"/>
        <end position="158"/>
    </location>
</feature>
<evidence type="ECO:0000256" key="5">
    <source>
        <dbReference type="ARBA" id="ARBA00023040"/>
    </source>
</evidence>
<organism evidence="11">
    <name type="scientific">Schmidtea mediterranea</name>
    <name type="common">Freshwater planarian flatworm</name>
    <dbReference type="NCBI Taxonomy" id="79327"/>
    <lineage>
        <taxon>Eukaryota</taxon>
        <taxon>Metazoa</taxon>
        <taxon>Spiralia</taxon>
        <taxon>Lophotrochozoa</taxon>
        <taxon>Platyhelminthes</taxon>
        <taxon>Rhabditophora</taxon>
        <taxon>Seriata</taxon>
        <taxon>Tricladida</taxon>
        <taxon>Continenticola</taxon>
        <taxon>Geoplanoidea</taxon>
        <taxon>Dugesiidae</taxon>
        <taxon>Schmidtea</taxon>
    </lineage>
</organism>
<protein>
    <submittedName>
        <fullName evidence="11">GCR021</fullName>
    </submittedName>
</protein>
<dbReference type="AlphaFoldDB" id="A0A193KU69"/>
<dbReference type="GO" id="GO:0005886">
    <property type="term" value="C:plasma membrane"/>
    <property type="evidence" value="ECO:0007669"/>
    <property type="project" value="UniProtKB-SubCell"/>
</dbReference>
<comment type="subcellular location">
    <subcellularLocation>
        <location evidence="1">Cell membrane</location>
        <topology evidence="1">Multi-pass membrane protein</topology>
    </subcellularLocation>
</comment>
<dbReference type="InterPro" id="IPR000276">
    <property type="entry name" value="GPCR_Rhodpsn"/>
</dbReference>
<proteinExistence type="evidence at transcript level"/>
<dbReference type="EMBL" id="KX018841">
    <property type="protein sequence ID" value="ANO39002.1"/>
    <property type="molecule type" value="mRNA"/>
</dbReference>
<evidence type="ECO:0000256" key="6">
    <source>
        <dbReference type="ARBA" id="ARBA00023136"/>
    </source>
</evidence>
<accession>A0A193KU69</accession>
<sequence length="326" mass="37628">MNTIQGECIQQDLKTLDVSILIVFSIVGSIGNVLILLSILMFPNMRRSMNIFIASISVADLINCCYSMPWTIYYRINCFPMVKDIWCTFNGFMLFLCAGVANFSFMFIAVNRRFFVLNRMTYNKIFSNKKIIFYTIFIWIFWTGFGVLIYFLNAFHYIPNSFICFYFDDLAPFEASAGFTIFGVAIPSFLSTICYISIFYNMIKIKRKITQSVSVNSSVIRGQQTGVTQLETQEKKAIISAVVAFVFLNTCWTPYCIHVYIDHFAFSIPPLVHKTIIWMAMINSSFNPIIYGLLNKKFRFSIMNIIRCKFGRNQSSNSSVFISKMN</sequence>
<keyword evidence="5" id="KW-0297">G-protein coupled receptor</keyword>
<dbReference type="PANTHER" id="PTHR24228">
    <property type="entry name" value="B2 BRADYKININ RECEPTOR/ANGIOTENSIN II RECEPTOR"/>
    <property type="match status" value="1"/>
</dbReference>